<dbReference type="OrthoDB" id="388595at2"/>
<dbReference type="Proteomes" id="UP000063919">
    <property type="component" value="Chromosome"/>
</dbReference>
<accession>A0A0M4KE32</accession>
<keyword evidence="2" id="KW-1185">Reference proteome</keyword>
<evidence type="ECO:0000313" key="1">
    <source>
        <dbReference type="EMBL" id="ALD66157.1"/>
    </source>
</evidence>
<evidence type="ECO:0000313" key="2">
    <source>
        <dbReference type="Proteomes" id="UP000063919"/>
    </source>
</evidence>
<dbReference type="RefSeq" id="WP_053945928.1">
    <property type="nucleotide sequence ID" value="NZ_CP012622.1"/>
</dbReference>
<dbReference type="PATRIC" id="fig|362837.3.peg.248"/>
<sequence length="281" mass="33655">MSEKITLRDIVKINKKLASKEYESQKEFSSYCDVIQEYIDETFFKNDAIIEKLVEYCENSARYLDITFKKASGIILSDENVHNYTSNIKRAIEKTIFMEERIFNFSIFVEIKSIFKYFLEKSKEYESLKNFKDSYSVSSIEFHQQNESFKYLYTIFDKLTYIAKHLKDKYYKKEPTKYSSDALRFSNDFLPNISFLAKSAQDFQKLSDIIERVTYSKAWHYIRRLRNSIEHDFVDPTYKYNICFSLELLFIIIGRILLALNKYLQSDEQIKETLESLRVEK</sequence>
<name>A0A0M4KE32_9MOLU</name>
<dbReference type="AlphaFoldDB" id="A0A0M4KE32"/>
<dbReference type="STRING" id="362837.SCANT_v1c02470"/>
<dbReference type="KEGG" id="scj:SCANT_v1c02470"/>
<gene>
    <name evidence="1" type="ORF">SCANT_v1c02470</name>
</gene>
<proteinExistence type="predicted"/>
<protein>
    <submittedName>
        <fullName evidence="1">Uncharacterized protein</fullName>
    </submittedName>
</protein>
<reference evidence="1 2" key="1">
    <citation type="journal article" date="2015" name="Genome Announc.">
        <title>Complete Genome Sequence of Spiroplasma cantharicola CC-1T (DSM 21588), a Bacterium Isolated from Soldier Beetle (Cantharis carolinus).</title>
        <authorList>
            <person name="Lo W.S."/>
            <person name="Liu P.Y."/>
            <person name="Kuo C.H."/>
        </authorList>
    </citation>
    <scope>NUCLEOTIDE SEQUENCE [LARGE SCALE GENOMIC DNA]</scope>
    <source>
        <strain evidence="1 2">CC-1</strain>
    </source>
</reference>
<organism evidence="1 2">
    <name type="scientific">Spiroplasma cantharicola</name>
    <dbReference type="NCBI Taxonomy" id="362837"/>
    <lineage>
        <taxon>Bacteria</taxon>
        <taxon>Bacillati</taxon>
        <taxon>Mycoplasmatota</taxon>
        <taxon>Mollicutes</taxon>
        <taxon>Entomoplasmatales</taxon>
        <taxon>Spiroplasmataceae</taxon>
        <taxon>Spiroplasma</taxon>
    </lineage>
</organism>
<dbReference type="EMBL" id="CP012622">
    <property type="protein sequence ID" value="ALD66157.1"/>
    <property type="molecule type" value="Genomic_DNA"/>
</dbReference>